<feature type="compositionally biased region" description="Basic residues" evidence="1">
    <location>
        <begin position="85"/>
        <end position="95"/>
    </location>
</feature>
<protein>
    <submittedName>
        <fullName evidence="2">Uncharacterized protein</fullName>
    </submittedName>
</protein>
<reference evidence="3" key="1">
    <citation type="journal article" date="2019" name="Int. J. Syst. Evol. Microbiol.">
        <title>The Global Catalogue of Microorganisms (GCM) 10K type strain sequencing project: providing services to taxonomists for standard genome sequencing and annotation.</title>
        <authorList>
            <consortium name="The Broad Institute Genomics Platform"/>
            <consortium name="The Broad Institute Genome Sequencing Center for Infectious Disease"/>
            <person name="Wu L."/>
            <person name="Ma J."/>
        </authorList>
    </citation>
    <scope>NUCLEOTIDE SEQUENCE [LARGE SCALE GENOMIC DNA]</scope>
    <source>
        <strain evidence="3">CGMCC 4.7677</strain>
    </source>
</reference>
<keyword evidence="3" id="KW-1185">Reference proteome</keyword>
<feature type="region of interest" description="Disordered" evidence="1">
    <location>
        <begin position="77"/>
        <end position="131"/>
    </location>
</feature>
<accession>A0ABQ3IHL8</accession>
<organism evidence="2 3">
    <name type="scientific">Amycolatopsis deserti</name>
    <dbReference type="NCBI Taxonomy" id="185696"/>
    <lineage>
        <taxon>Bacteria</taxon>
        <taxon>Bacillati</taxon>
        <taxon>Actinomycetota</taxon>
        <taxon>Actinomycetes</taxon>
        <taxon>Pseudonocardiales</taxon>
        <taxon>Pseudonocardiaceae</taxon>
        <taxon>Amycolatopsis</taxon>
    </lineage>
</organism>
<dbReference type="RefSeq" id="WP_191243169.1">
    <property type="nucleotide sequence ID" value="NZ_BNAU01000001.1"/>
</dbReference>
<comment type="caution">
    <text evidence="2">The sequence shown here is derived from an EMBL/GenBank/DDBJ whole genome shotgun (WGS) entry which is preliminary data.</text>
</comment>
<evidence type="ECO:0000313" key="2">
    <source>
        <dbReference type="EMBL" id="GHE80887.1"/>
    </source>
</evidence>
<feature type="compositionally biased region" description="Polar residues" evidence="1">
    <location>
        <begin position="100"/>
        <end position="112"/>
    </location>
</feature>
<proteinExistence type="predicted"/>
<evidence type="ECO:0000256" key="1">
    <source>
        <dbReference type="SAM" id="MobiDB-lite"/>
    </source>
</evidence>
<evidence type="ECO:0000313" key="3">
    <source>
        <dbReference type="Proteomes" id="UP000605897"/>
    </source>
</evidence>
<sequence>MPTDEEVEHRIEDVDAPRTARRKAAAQRVNQLAQRRAAIVAQLEDVEGQLGEIVADAEDVISIEELARFTDLKASDLTQWVSGRKTTRTKRKKPAGSKLGTRSRSSSQTNGRSGDPAPAPPARDLQVAQLT</sequence>
<name>A0ABQ3IHL8_9PSEU</name>
<dbReference type="EMBL" id="BNAU01000001">
    <property type="protein sequence ID" value="GHE80887.1"/>
    <property type="molecule type" value="Genomic_DNA"/>
</dbReference>
<dbReference type="Proteomes" id="UP000605897">
    <property type="component" value="Unassembled WGS sequence"/>
</dbReference>
<gene>
    <name evidence="2" type="ORF">GCM10017786_08940</name>
</gene>